<dbReference type="InterPro" id="IPR011990">
    <property type="entry name" value="TPR-like_helical_dom_sf"/>
</dbReference>
<evidence type="ECO:0000256" key="3">
    <source>
        <dbReference type="SAM" id="MobiDB-lite"/>
    </source>
</evidence>
<dbReference type="Pfam" id="PF13525">
    <property type="entry name" value="YfiO"/>
    <property type="match status" value="1"/>
</dbReference>
<evidence type="ECO:0000256" key="4">
    <source>
        <dbReference type="SAM" id="SignalP"/>
    </source>
</evidence>
<dbReference type="Gene3D" id="1.25.40.10">
    <property type="entry name" value="Tetratricopeptide repeat domain"/>
    <property type="match status" value="1"/>
</dbReference>
<dbReference type="EMBL" id="PDPS01000031">
    <property type="protein sequence ID" value="PID56733.1"/>
    <property type="molecule type" value="Genomic_DNA"/>
</dbReference>
<evidence type="ECO:0000259" key="5">
    <source>
        <dbReference type="Pfam" id="PF13525"/>
    </source>
</evidence>
<accession>A0A2G6E3R7</accession>
<dbReference type="AlphaFoldDB" id="A0A2G6E3R7"/>
<dbReference type="SUPFAM" id="SSF48452">
    <property type="entry name" value="TPR-like"/>
    <property type="match status" value="1"/>
</dbReference>
<protein>
    <recommendedName>
        <fullName evidence="5">Outer membrane lipoprotein BamD-like domain-containing protein</fullName>
    </recommendedName>
</protein>
<reference evidence="6 7" key="1">
    <citation type="submission" date="2017-10" db="EMBL/GenBank/DDBJ databases">
        <title>Novel microbial diversity and functional potential in the marine mammal oral microbiome.</title>
        <authorList>
            <person name="Dudek N.K."/>
            <person name="Sun C.L."/>
            <person name="Burstein D."/>
            <person name="Kantor R.S."/>
            <person name="Aliaga Goltsman D.S."/>
            <person name="Bik E.M."/>
            <person name="Thomas B.C."/>
            <person name="Banfield J.F."/>
            <person name="Relman D.A."/>
        </authorList>
    </citation>
    <scope>NUCLEOTIDE SEQUENCE [LARGE SCALE GENOMIC DNA]</scope>
    <source>
        <strain evidence="6">DOLZORAL124_49_17</strain>
    </source>
</reference>
<gene>
    <name evidence="6" type="ORF">CSB45_09820</name>
</gene>
<name>A0A2G6E3R7_9BACT</name>
<sequence>MCTQKGLRYYLSGCIILLLLAAFADNSHAAADQGQVLLDLQEQIIAFRKEFKQRSAQAQEDRNAVYENIRQKFSNLNEAQNSLNDREPELSAQLEKIQPMLEQYGEQIETLEAMLATMESSMQRRLDEFEAQLLTQGSSASGRPERQSMSVGPRQTMDAGNEDGQVSEEDDAGGDSLNLSEGELFRLAYRFYTQNDYDVAIGGFQKYLNDFPQGQLAGPAQYWIAESFLKLEDFEIARQEFERLIANYPRDNKVPDAHYGIGVALQKLGHEAESQAKFQYVLDHFSGSIAAERVQRQLKNQRTTPTQTAP</sequence>
<dbReference type="Proteomes" id="UP000229740">
    <property type="component" value="Unassembled WGS sequence"/>
</dbReference>
<feature type="domain" description="Outer membrane lipoprotein BamD-like" evidence="5">
    <location>
        <begin position="181"/>
        <end position="272"/>
    </location>
</feature>
<evidence type="ECO:0000313" key="6">
    <source>
        <dbReference type="EMBL" id="PID56733.1"/>
    </source>
</evidence>
<feature type="signal peptide" evidence="4">
    <location>
        <begin position="1"/>
        <end position="29"/>
    </location>
</feature>
<evidence type="ECO:0000256" key="2">
    <source>
        <dbReference type="SAM" id="Coils"/>
    </source>
</evidence>
<proteinExistence type="predicted"/>
<feature type="chain" id="PRO_5014745826" description="Outer membrane lipoprotein BamD-like domain-containing protein" evidence="4">
    <location>
        <begin position="30"/>
        <end position="310"/>
    </location>
</feature>
<keyword evidence="2" id="KW-0175">Coiled coil</keyword>
<evidence type="ECO:0000256" key="1">
    <source>
        <dbReference type="ARBA" id="ARBA00022729"/>
    </source>
</evidence>
<comment type="caution">
    <text evidence="6">The sequence shown here is derived from an EMBL/GenBank/DDBJ whole genome shotgun (WGS) entry which is preliminary data.</text>
</comment>
<keyword evidence="1 4" id="KW-0732">Signal</keyword>
<dbReference type="InterPro" id="IPR039565">
    <property type="entry name" value="BamD-like"/>
</dbReference>
<feature type="coiled-coil region" evidence="2">
    <location>
        <begin position="66"/>
        <end position="121"/>
    </location>
</feature>
<evidence type="ECO:0000313" key="7">
    <source>
        <dbReference type="Proteomes" id="UP000229740"/>
    </source>
</evidence>
<organism evidence="6 7">
    <name type="scientific">candidate division KSB3 bacterium</name>
    <dbReference type="NCBI Taxonomy" id="2044937"/>
    <lineage>
        <taxon>Bacteria</taxon>
        <taxon>candidate division KSB3</taxon>
    </lineage>
</organism>
<feature type="region of interest" description="Disordered" evidence="3">
    <location>
        <begin position="135"/>
        <end position="177"/>
    </location>
</feature>